<feature type="compositionally biased region" description="Low complexity" evidence="1">
    <location>
        <begin position="58"/>
        <end position="67"/>
    </location>
</feature>
<feature type="region of interest" description="Disordered" evidence="1">
    <location>
        <begin position="169"/>
        <end position="194"/>
    </location>
</feature>
<organism evidence="2 3">
    <name type="scientific">Lophium mytilinum</name>
    <dbReference type="NCBI Taxonomy" id="390894"/>
    <lineage>
        <taxon>Eukaryota</taxon>
        <taxon>Fungi</taxon>
        <taxon>Dikarya</taxon>
        <taxon>Ascomycota</taxon>
        <taxon>Pezizomycotina</taxon>
        <taxon>Dothideomycetes</taxon>
        <taxon>Pleosporomycetidae</taxon>
        <taxon>Mytilinidiales</taxon>
        <taxon>Mytilinidiaceae</taxon>
        <taxon>Lophium</taxon>
    </lineage>
</organism>
<feature type="region of interest" description="Disordered" evidence="1">
    <location>
        <begin position="530"/>
        <end position="637"/>
    </location>
</feature>
<feature type="compositionally biased region" description="Polar residues" evidence="1">
    <location>
        <begin position="216"/>
        <end position="227"/>
    </location>
</feature>
<feature type="region of interest" description="Disordered" evidence="1">
    <location>
        <begin position="213"/>
        <end position="330"/>
    </location>
</feature>
<reference evidence="2" key="1">
    <citation type="journal article" date="2020" name="Stud. Mycol.">
        <title>101 Dothideomycetes genomes: a test case for predicting lifestyles and emergence of pathogens.</title>
        <authorList>
            <person name="Haridas S."/>
            <person name="Albert R."/>
            <person name="Binder M."/>
            <person name="Bloem J."/>
            <person name="Labutti K."/>
            <person name="Salamov A."/>
            <person name="Andreopoulos B."/>
            <person name="Baker S."/>
            <person name="Barry K."/>
            <person name="Bills G."/>
            <person name="Bluhm B."/>
            <person name="Cannon C."/>
            <person name="Castanera R."/>
            <person name="Culley D."/>
            <person name="Daum C."/>
            <person name="Ezra D."/>
            <person name="Gonzalez J."/>
            <person name="Henrissat B."/>
            <person name="Kuo A."/>
            <person name="Liang C."/>
            <person name="Lipzen A."/>
            <person name="Lutzoni F."/>
            <person name="Magnuson J."/>
            <person name="Mondo S."/>
            <person name="Nolan M."/>
            <person name="Ohm R."/>
            <person name="Pangilinan J."/>
            <person name="Park H.-J."/>
            <person name="Ramirez L."/>
            <person name="Alfaro M."/>
            <person name="Sun H."/>
            <person name="Tritt A."/>
            <person name="Yoshinaga Y."/>
            <person name="Zwiers L.-H."/>
            <person name="Turgeon B."/>
            <person name="Goodwin S."/>
            <person name="Spatafora J."/>
            <person name="Crous P."/>
            <person name="Grigoriev I."/>
        </authorList>
    </citation>
    <scope>NUCLEOTIDE SEQUENCE</scope>
    <source>
        <strain evidence="2">CBS 269.34</strain>
    </source>
</reference>
<feature type="compositionally biased region" description="Basic and acidic residues" evidence="1">
    <location>
        <begin position="572"/>
        <end position="590"/>
    </location>
</feature>
<feature type="region of interest" description="Disordered" evidence="1">
    <location>
        <begin position="1"/>
        <end position="88"/>
    </location>
</feature>
<protein>
    <submittedName>
        <fullName evidence="2">Uncharacterized protein</fullName>
    </submittedName>
</protein>
<feature type="compositionally biased region" description="Basic residues" evidence="1">
    <location>
        <begin position="538"/>
        <end position="551"/>
    </location>
</feature>
<keyword evidence="3" id="KW-1185">Reference proteome</keyword>
<evidence type="ECO:0000313" key="3">
    <source>
        <dbReference type="Proteomes" id="UP000799750"/>
    </source>
</evidence>
<sequence>MAKRRSARLQKAAEAPSPSPSQQQTPASHLPAVSEQNESSAATSTPEKPSIASFSSITTRTPRNRTPIKPSGADMHPHHHQASTAKPLEEARWLGFLAKGAHTAPAKGPNPLAITQLTPTKGCQLATNPFSTPNFHFRHKRPSTDLSPEAQRMMEESRAEAQGIRSQLFSRREAPSSAAPLARKMATPKGKASRFSDIHMAQFKKMDSIMSHPSLARTNPSQFSPAKTSLKRSPSKAELDVHNDPPQPAASPRKYLLPSDRHTQFAPGPVPTKPAVNLSEPRDQGKSGSTKRVKRHVHDDTSTIRTITEHKTPEKSVPTTPRRPTHRAPVSTLPRFTSRLLTPTKASLARTQSAKPIRIAKVPSMLCSQPMKAPNGGKSFEDSLKEGIRKTSHSLLSMPGVRSILRSPSRKFSTDPTKIAAGTHMSPPPELNFEAELPRVPATAPTRKHVNFTASAVAKDEQLATPSRKAPERAASEVPLPSTVTYPALPSGDDSNLASVPWTRRMTMGDQPGSGPGSFTFRSEQAVNFGPATSGLQRSKHGPKTGTIRHVRSSDVHDVDAETEGGSKKRKLDVVDEGFDKENEHQEGSRATKKSKSNSQAGPRTPASKLPRRLDKRAGSLTPARLNLLATPKRRCG</sequence>
<evidence type="ECO:0000313" key="2">
    <source>
        <dbReference type="EMBL" id="KAF2503398.1"/>
    </source>
</evidence>
<dbReference type="OrthoDB" id="5204833at2759"/>
<name>A0A6A6REY6_9PEZI</name>
<dbReference type="AlphaFoldDB" id="A0A6A6REY6"/>
<gene>
    <name evidence="2" type="ORF">BU16DRAFT_521989</name>
</gene>
<proteinExistence type="predicted"/>
<evidence type="ECO:0000256" key="1">
    <source>
        <dbReference type="SAM" id="MobiDB-lite"/>
    </source>
</evidence>
<dbReference type="Proteomes" id="UP000799750">
    <property type="component" value="Unassembled WGS sequence"/>
</dbReference>
<feature type="compositionally biased region" description="Basic and acidic residues" evidence="1">
    <location>
        <begin position="297"/>
        <end position="314"/>
    </location>
</feature>
<feature type="compositionally biased region" description="Low complexity" evidence="1">
    <location>
        <begin position="10"/>
        <end position="28"/>
    </location>
</feature>
<dbReference type="EMBL" id="MU004181">
    <property type="protein sequence ID" value="KAF2503398.1"/>
    <property type="molecule type" value="Genomic_DNA"/>
</dbReference>
<feature type="compositionally biased region" description="Polar residues" evidence="1">
    <location>
        <begin position="34"/>
        <end position="57"/>
    </location>
</feature>
<feature type="region of interest" description="Disordered" evidence="1">
    <location>
        <begin position="459"/>
        <end position="499"/>
    </location>
</feature>
<accession>A0A6A6REY6</accession>